<dbReference type="GO" id="GO:0008253">
    <property type="term" value="F:5'-nucleotidase activity"/>
    <property type="evidence" value="ECO:0007669"/>
    <property type="project" value="InterPro"/>
</dbReference>
<dbReference type="SFLD" id="SFLDS00003">
    <property type="entry name" value="Haloacid_Dehalogenase"/>
    <property type="match status" value="1"/>
</dbReference>
<dbReference type="InterPro" id="IPR023214">
    <property type="entry name" value="HAD_sf"/>
</dbReference>
<dbReference type="RefSeq" id="WP_024862556.1">
    <property type="nucleotide sequence ID" value="NZ_CP015206.1"/>
</dbReference>
<dbReference type="AlphaFoldDB" id="A0AAP3U239"/>
<dbReference type="Pfam" id="PF00702">
    <property type="entry name" value="Hydrolase"/>
    <property type="match status" value="1"/>
</dbReference>
<gene>
    <name evidence="1" type="ORF">R0G89_04915</name>
</gene>
<evidence type="ECO:0000313" key="1">
    <source>
        <dbReference type="EMBL" id="MDV2621070.1"/>
    </source>
</evidence>
<dbReference type="EMBL" id="JAWJAV010000003">
    <property type="protein sequence ID" value="MDV2621070.1"/>
    <property type="molecule type" value="Genomic_DNA"/>
</dbReference>
<dbReference type="InterPro" id="IPR052550">
    <property type="entry name" value="Pyrimidine_5'-ntase_YjjG"/>
</dbReference>
<dbReference type="PRINTS" id="PR00413">
    <property type="entry name" value="HADHALOGNASE"/>
</dbReference>
<dbReference type="InterPro" id="IPR036412">
    <property type="entry name" value="HAD-like_sf"/>
</dbReference>
<dbReference type="PANTHER" id="PTHR47478">
    <property type="match status" value="1"/>
</dbReference>
<dbReference type="KEGG" id="paci:A4V11_09200"/>
<dbReference type="Proteomes" id="UP001280897">
    <property type="component" value="Unassembled WGS sequence"/>
</dbReference>
<accession>A0AAP3U239</accession>
<reference evidence="1" key="2">
    <citation type="submission" date="2023-10" db="EMBL/GenBank/DDBJ databases">
        <authorList>
            <person name="Khurajog B."/>
        </authorList>
    </citation>
    <scope>NUCLEOTIDE SEQUENCE</scope>
    <source>
        <strain evidence="1">BF9</strain>
    </source>
</reference>
<dbReference type="NCBIfam" id="TIGR02254">
    <property type="entry name" value="YjjG_YfnB"/>
    <property type="match status" value="1"/>
</dbReference>
<dbReference type="Gene3D" id="3.40.50.1000">
    <property type="entry name" value="HAD superfamily/HAD-like"/>
    <property type="match status" value="1"/>
</dbReference>
<evidence type="ECO:0000313" key="2">
    <source>
        <dbReference type="Proteomes" id="UP001280897"/>
    </source>
</evidence>
<dbReference type="NCBIfam" id="TIGR01549">
    <property type="entry name" value="HAD-SF-IA-v1"/>
    <property type="match status" value="1"/>
</dbReference>
<reference evidence="1" key="1">
    <citation type="journal article" date="2023" name="PeerJ">
        <title>Selection and evaluation of lactic acid bacteria from chicken feces in Thailand as potential probiotics.</title>
        <authorList>
            <person name="Khurajog B."/>
            <person name="Disastra Y."/>
            <person name="Lawwyne L.D."/>
            <person name="Sirichokchatchawan W."/>
            <person name="Niyomtham W."/>
            <person name="Yindee J."/>
            <person name="Hampson D.J."/>
            <person name="Prapasarakul N."/>
        </authorList>
    </citation>
    <scope>NUCLEOTIDE SEQUENCE</scope>
    <source>
        <strain evidence="1">BF9</strain>
    </source>
</reference>
<sequence length="226" mass="25438">MLKYAIFDLDDTLLDFKKGERIKATEVLRKYGVQDLTTGLATYTKINQQVWEAIEQGAPRDQVLKTRFSKTFAALGVDGDGVAAEREYRQRLATSYYQFEGAQALLRDLKSAGIRLMVGTNGVKKTQLSRLAGSKLDQYFTDCFISEDVGYAKPDERFFAPIKHKYTDMSFQNTAMVGDRLQSDILGANQAGLKSIWYNPQQIAVDAPIKPTAVAHSYDQLRELML</sequence>
<dbReference type="SUPFAM" id="SSF56784">
    <property type="entry name" value="HAD-like"/>
    <property type="match status" value="1"/>
</dbReference>
<dbReference type="InterPro" id="IPR023198">
    <property type="entry name" value="PGP-like_dom2"/>
</dbReference>
<protein>
    <submittedName>
        <fullName evidence="1">YjjG family noncanonical pyrimidine nucleotidase</fullName>
    </submittedName>
</protein>
<dbReference type="SFLD" id="SFLDG01129">
    <property type="entry name" value="C1.5:_HAD__Beta-PGM__Phosphata"/>
    <property type="match status" value="1"/>
</dbReference>
<name>A0AAP3U239_PEDAC</name>
<proteinExistence type="predicted"/>
<comment type="caution">
    <text evidence="1">The sequence shown here is derived from an EMBL/GenBank/DDBJ whole genome shotgun (WGS) entry which is preliminary data.</text>
</comment>
<dbReference type="InterPro" id="IPR006439">
    <property type="entry name" value="HAD-SF_hydro_IA"/>
</dbReference>
<dbReference type="PANTHER" id="PTHR47478:SF1">
    <property type="entry name" value="PYRIMIDINE 5'-NUCLEOTIDASE YJJG"/>
    <property type="match status" value="1"/>
</dbReference>
<dbReference type="Gene3D" id="1.10.150.240">
    <property type="entry name" value="Putative phosphatase, domain 2"/>
    <property type="match status" value="1"/>
</dbReference>
<dbReference type="InterPro" id="IPR011951">
    <property type="entry name" value="HAD-SF_hydro_IA_YjjG/PynA"/>
</dbReference>
<organism evidence="1 2">
    <name type="scientific">Pediococcus acidilactici</name>
    <dbReference type="NCBI Taxonomy" id="1254"/>
    <lineage>
        <taxon>Bacteria</taxon>
        <taxon>Bacillati</taxon>
        <taxon>Bacillota</taxon>
        <taxon>Bacilli</taxon>
        <taxon>Lactobacillales</taxon>
        <taxon>Lactobacillaceae</taxon>
        <taxon>Pediococcus</taxon>
        <taxon>Pediococcus acidilactici group</taxon>
    </lineage>
</organism>